<keyword evidence="3" id="KW-1185">Reference proteome</keyword>
<feature type="region of interest" description="Disordered" evidence="1">
    <location>
        <begin position="358"/>
        <end position="430"/>
    </location>
</feature>
<sequence>MTATTANLVNPVDGPFIRFPPFPIAPAGVRIMPFKEFTEHGIRIEAGADDAEVDALGIPTIVIGRKGHATDECKTNTKRKRDAEESVKSKKKGAIRKGWAESWKESELLRFSTSVNPNSTPFEKLQAAAADFTSGRPWPTNFARETGPRFIWDKFQRYIGIPESASAPVKNTRTPENVDGGADGNISDDEGTEENAENEGDAETSNIMTGIIKSADLPATLARQKQEIDNEEKMHTFFGNPEKSIRVFMSSYSRTMGYIWSDVNLECMPRLLTFFVEFILHNKVLPTYERDLRSALKVITIAQKELPNMSALAKATPDQLSVSFLNCWGKKADTYSVNIPMPSVDEPVVTDASIKDLSAETEEHTAQPDATGWGNPSTGNESSGWGASETPNTWGATAEDATEGSSWGELVPESVDPAEGGADDLASWFGTTPPETLLTLLGPTALPLTHTTGIVERSMRIIKKIEPPQINPPKSSPQGEGICEPDYEAVEADLDRLFTKVIMSPKIDWDGGDSPVYSRPAILKTSQGLVVDPANPPPESAAGDGSAAVAPAEGTAKPYDPLHDDITLLVLATPEKVELLSVGMGLGGTWVQIVRQAEGGLKKKKKKGKSKKAVPSYWYIDELPIIIPSFWTVPGVPVPVSA</sequence>
<feature type="compositionally biased region" description="Basic and acidic residues" evidence="1">
    <location>
        <begin position="74"/>
        <end position="88"/>
    </location>
</feature>
<name>A0A0C2XDS9_HEBCY</name>
<dbReference type="Proteomes" id="UP000053424">
    <property type="component" value="Unassembled WGS sequence"/>
</dbReference>
<accession>A0A0C2XDS9</accession>
<dbReference type="HOGENOM" id="CLU_015635_0_0_1"/>
<dbReference type="Pfam" id="PF09692">
    <property type="entry name" value="Arb1"/>
    <property type="match status" value="1"/>
</dbReference>
<dbReference type="GO" id="GO:0033167">
    <property type="term" value="C:ARC complex"/>
    <property type="evidence" value="ECO:0007669"/>
    <property type="project" value="InterPro"/>
</dbReference>
<feature type="region of interest" description="Disordered" evidence="1">
    <location>
        <begin position="166"/>
        <end position="202"/>
    </location>
</feature>
<feature type="region of interest" description="Disordered" evidence="1">
    <location>
        <begin position="533"/>
        <end position="555"/>
    </location>
</feature>
<dbReference type="AlphaFoldDB" id="A0A0C2XDS9"/>
<dbReference type="OrthoDB" id="435402at2759"/>
<evidence type="ECO:0000313" key="2">
    <source>
        <dbReference type="EMBL" id="KIM36068.1"/>
    </source>
</evidence>
<gene>
    <name evidence="2" type="ORF">M413DRAFT_449397</name>
</gene>
<evidence type="ECO:0000313" key="3">
    <source>
        <dbReference type="Proteomes" id="UP000053424"/>
    </source>
</evidence>
<dbReference type="InterPro" id="IPR018606">
    <property type="entry name" value="Arb1"/>
</dbReference>
<feature type="compositionally biased region" description="Acidic residues" evidence="1">
    <location>
        <begin position="186"/>
        <end position="202"/>
    </location>
</feature>
<dbReference type="STRING" id="686832.A0A0C2XDS9"/>
<protein>
    <submittedName>
        <fullName evidence="2">Uncharacterized protein</fullName>
    </submittedName>
</protein>
<reference evidence="3" key="2">
    <citation type="submission" date="2015-01" db="EMBL/GenBank/DDBJ databases">
        <title>Evolutionary Origins and Diversification of the Mycorrhizal Mutualists.</title>
        <authorList>
            <consortium name="DOE Joint Genome Institute"/>
            <consortium name="Mycorrhizal Genomics Consortium"/>
            <person name="Kohler A."/>
            <person name="Kuo A."/>
            <person name="Nagy L.G."/>
            <person name="Floudas D."/>
            <person name="Copeland A."/>
            <person name="Barry K.W."/>
            <person name="Cichocki N."/>
            <person name="Veneault-Fourrey C."/>
            <person name="LaButti K."/>
            <person name="Lindquist E.A."/>
            <person name="Lipzen A."/>
            <person name="Lundell T."/>
            <person name="Morin E."/>
            <person name="Murat C."/>
            <person name="Riley R."/>
            <person name="Ohm R."/>
            <person name="Sun H."/>
            <person name="Tunlid A."/>
            <person name="Henrissat B."/>
            <person name="Grigoriev I.V."/>
            <person name="Hibbett D.S."/>
            <person name="Martin F."/>
        </authorList>
    </citation>
    <scope>NUCLEOTIDE SEQUENCE [LARGE SCALE GENOMIC DNA]</scope>
    <source>
        <strain evidence="3">h7</strain>
    </source>
</reference>
<proteinExistence type="predicted"/>
<feature type="compositionally biased region" description="Low complexity" evidence="1">
    <location>
        <begin position="540"/>
        <end position="552"/>
    </location>
</feature>
<evidence type="ECO:0000256" key="1">
    <source>
        <dbReference type="SAM" id="MobiDB-lite"/>
    </source>
</evidence>
<organism evidence="2 3">
    <name type="scientific">Hebeloma cylindrosporum</name>
    <dbReference type="NCBI Taxonomy" id="76867"/>
    <lineage>
        <taxon>Eukaryota</taxon>
        <taxon>Fungi</taxon>
        <taxon>Dikarya</taxon>
        <taxon>Basidiomycota</taxon>
        <taxon>Agaricomycotina</taxon>
        <taxon>Agaricomycetes</taxon>
        <taxon>Agaricomycetidae</taxon>
        <taxon>Agaricales</taxon>
        <taxon>Agaricineae</taxon>
        <taxon>Hymenogastraceae</taxon>
        <taxon>Hebeloma</taxon>
    </lineage>
</organism>
<feature type="region of interest" description="Disordered" evidence="1">
    <location>
        <begin position="74"/>
        <end position="94"/>
    </location>
</feature>
<dbReference type="GO" id="GO:0031047">
    <property type="term" value="P:regulatory ncRNA-mediated gene silencing"/>
    <property type="evidence" value="ECO:0007669"/>
    <property type="project" value="InterPro"/>
</dbReference>
<reference evidence="2 3" key="1">
    <citation type="submission" date="2014-04" db="EMBL/GenBank/DDBJ databases">
        <authorList>
            <consortium name="DOE Joint Genome Institute"/>
            <person name="Kuo A."/>
            <person name="Gay G."/>
            <person name="Dore J."/>
            <person name="Kohler A."/>
            <person name="Nagy L.G."/>
            <person name="Floudas D."/>
            <person name="Copeland A."/>
            <person name="Barry K.W."/>
            <person name="Cichocki N."/>
            <person name="Veneault-Fourrey C."/>
            <person name="LaButti K."/>
            <person name="Lindquist E.A."/>
            <person name="Lipzen A."/>
            <person name="Lundell T."/>
            <person name="Morin E."/>
            <person name="Murat C."/>
            <person name="Sun H."/>
            <person name="Tunlid A."/>
            <person name="Henrissat B."/>
            <person name="Grigoriev I.V."/>
            <person name="Hibbett D.S."/>
            <person name="Martin F."/>
            <person name="Nordberg H.P."/>
            <person name="Cantor M.N."/>
            <person name="Hua S.X."/>
        </authorList>
    </citation>
    <scope>NUCLEOTIDE SEQUENCE [LARGE SCALE GENOMIC DNA]</scope>
    <source>
        <strain evidence="3">h7</strain>
    </source>
</reference>
<feature type="compositionally biased region" description="Polar residues" evidence="1">
    <location>
        <begin position="374"/>
        <end position="395"/>
    </location>
</feature>
<dbReference type="EMBL" id="KN831809">
    <property type="protein sequence ID" value="KIM36068.1"/>
    <property type="molecule type" value="Genomic_DNA"/>
</dbReference>